<dbReference type="InterPro" id="IPR036881">
    <property type="entry name" value="Glyco_hydro_3_C_sf"/>
</dbReference>
<protein>
    <submittedName>
        <fullName evidence="2">Uncharacterized protein</fullName>
    </submittedName>
</protein>
<dbReference type="EMBL" id="BSUN01000001">
    <property type="protein sequence ID" value="GMA34771.1"/>
    <property type="molecule type" value="Genomic_DNA"/>
</dbReference>
<evidence type="ECO:0000313" key="3">
    <source>
        <dbReference type="Proteomes" id="UP001157125"/>
    </source>
</evidence>
<reference evidence="3" key="1">
    <citation type="journal article" date="2019" name="Int. J. Syst. Evol. Microbiol.">
        <title>The Global Catalogue of Microorganisms (GCM) 10K type strain sequencing project: providing services to taxonomists for standard genome sequencing and annotation.</title>
        <authorList>
            <consortium name="The Broad Institute Genomics Platform"/>
            <consortium name="The Broad Institute Genome Sequencing Center for Infectious Disease"/>
            <person name="Wu L."/>
            <person name="Ma J."/>
        </authorList>
    </citation>
    <scope>NUCLEOTIDE SEQUENCE [LARGE SCALE GENOMIC DNA]</scope>
    <source>
        <strain evidence="3">NBRC 112299</strain>
    </source>
</reference>
<accession>A0ABQ6IBY3</accession>
<sequence length="54" mass="6279">MNYAEGIYLGYRYYETAAVEGFIDYDQAVVYPFGYGLSYTDFAWEIAGSQARRR</sequence>
<dbReference type="Proteomes" id="UP001157125">
    <property type="component" value="Unassembled WGS sequence"/>
</dbReference>
<comment type="caution">
    <text evidence="2">The sequence shown here is derived from an EMBL/GenBank/DDBJ whole genome shotgun (WGS) entry which is preliminary data.</text>
</comment>
<dbReference type="Gene3D" id="3.40.50.1700">
    <property type="entry name" value="Glycoside hydrolase family 3 C-terminal domain"/>
    <property type="match status" value="1"/>
</dbReference>
<dbReference type="SUPFAM" id="SSF52279">
    <property type="entry name" value="Beta-D-glucan exohydrolase, C-terminal domain"/>
    <property type="match status" value="1"/>
</dbReference>
<keyword evidence="3" id="KW-1185">Reference proteome</keyword>
<evidence type="ECO:0000313" key="2">
    <source>
        <dbReference type="EMBL" id="GMA34771.1"/>
    </source>
</evidence>
<name>A0ABQ6IBY3_9MICO</name>
<organism evidence="2 3">
    <name type="scientific">Demequina litorisediminis</name>
    <dbReference type="NCBI Taxonomy" id="1849022"/>
    <lineage>
        <taxon>Bacteria</taxon>
        <taxon>Bacillati</taxon>
        <taxon>Actinomycetota</taxon>
        <taxon>Actinomycetes</taxon>
        <taxon>Micrococcales</taxon>
        <taxon>Demequinaceae</taxon>
        <taxon>Demequina</taxon>
    </lineage>
</organism>
<proteinExistence type="predicted"/>
<evidence type="ECO:0000256" key="1">
    <source>
        <dbReference type="ARBA" id="ARBA00022801"/>
    </source>
</evidence>
<keyword evidence="1" id="KW-0378">Hydrolase</keyword>
<gene>
    <name evidence="2" type="ORF">GCM10025876_09750</name>
</gene>